<keyword evidence="3" id="KW-1185">Reference proteome</keyword>
<dbReference type="PANTHER" id="PTHR16166">
    <property type="entry name" value="VACUOLAR PROTEIN SORTING-ASSOCIATED PROTEIN VPS13"/>
    <property type="match status" value="1"/>
</dbReference>
<feature type="domain" description="Intermembrane lipid transfer protein VPS13-like C-terminal" evidence="2">
    <location>
        <begin position="364"/>
        <end position="393"/>
    </location>
</feature>
<reference evidence="4" key="1">
    <citation type="submission" date="2016-06" db="UniProtKB">
        <authorList>
            <consortium name="WormBaseParasite"/>
        </authorList>
    </citation>
    <scope>IDENTIFICATION</scope>
</reference>
<dbReference type="GO" id="GO:0006623">
    <property type="term" value="P:protein targeting to vacuole"/>
    <property type="evidence" value="ECO:0007669"/>
    <property type="project" value="TreeGrafter"/>
</dbReference>
<organism evidence="3 4">
    <name type="scientific">Toxocara canis</name>
    <name type="common">Canine roundworm</name>
    <dbReference type="NCBI Taxonomy" id="6265"/>
    <lineage>
        <taxon>Eukaryota</taxon>
        <taxon>Metazoa</taxon>
        <taxon>Ecdysozoa</taxon>
        <taxon>Nematoda</taxon>
        <taxon>Chromadorea</taxon>
        <taxon>Rhabditida</taxon>
        <taxon>Spirurina</taxon>
        <taxon>Ascaridomorpha</taxon>
        <taxon>Ascaridoidea</taxon>
        <taxon>Toxocaridae</taxon>
        <taxon>Toxocara</taxon>
    </lineage>
</organism>
<comment type="similarity">
    <text evidence="1">Belongs to the VPS13 family.</text>
</comment>
<evidence type="ECO:0000313" key="4">
    <source>
        <dbReference type="WBParaSite" id="TCNE_0001686201-mRNA-1"/>
    </source>
</evidence>
<dbReference type="PANTHER" id="PTHR16166:SF93">
    <property type="entry name" value="INTERMEMBRANE LIPID TRANSFER PROTEIN VPS13"/>
    <property type="match status" value="1"/>
</dbReference>
<dbReference type="GO" id="GO:0045053">
    <property type="term" value="P:protein retention in Golgi apparatus"/>
    <property type="evidence" value="ECO:0007669"/>
    <property type="project" value="TreeGrafter"/>
</dbReference>
<dbReference type="InterPro" id="IPR056748">
    <property type="entry name" value="VPS13-like_C"/>
</dbReference>
<protein>
    <submittedName>
        <fullName evidence="4">VPS13_C domain-containing protein</fullName>
    </submittedName>
</protein>
<sequence length="451" mass="48254">LSRLQVDNQLANCVFPTIVAVVPPPKSIVADNVPKPFAEFSVAICQSEHSSLVQVKYLHLLIQEFAVRIDEGIINALVTFLGSEVQPHSYNRDAFEKDLAMTTHSYVSQVASNTRVHVSFSKGGTSEEKSKMTKGIYIQSEFINVILNSIGITLTEVDDAVFNHQQLQNEILSHYLKQAIKQLHVLIFGLDVIGNPYGLVRDLSSGVQDFFYQPYKGAIKGPEEFAGGVRQGVRGLFGATVGGASGAVSRITGTLGKGLATLACDEEYARRRQRMFNERSRGISGTVACGAEGVGRGFCEGVAGIVAKPIEGARTGGVGGFARGVGKGVIGAAVRPVSGVVDFASCSFGALKTAAIGAEEVQQLRPPRVILIDKIIRPYSAEQSLGAKIFRGCGALEEGSWRQLLEDAVASCFFGDEATGGLLETVVPKEEKGTQRIFASSISRREDAAVR</sequence>
<dbReference type="InterPro" id="IPR026847">
    <property type="entry name" value="VPS13"/>
</dbReference>
<evidence type="ECO:0000259" key="2">
    <source>
        <dbReference type="Pfam" id="PF25037"/>
    </source>
</evidence>
<accession>A0A183V7Z1</accession>
<dbReference type="Pfam" id="PF25037">
    <property type="entry name" value="VPS13_C"/>
    <property type="match status" value="1"/>
</dbReference>
<evidence type="ECO:0000256" key="1">
    <source>
        <dbReference type="ARBA" id="ARBA00006545"/>
    </source>
</evidence>
<dbReference type="AlphaFoldDB" id="A0A183V7Z1"/>
<dbReference type="WBParaSite" id="TCNE_0001686201-mRNA-1">
    <property type="protein sequence ID" value="TCNE_0001686201-mRNA-1"/>
    <property type="gene ID" value="TCNE_0001686201"/>
</dbReference>
<evidence type="ECO:0000313" key="3">
    <source>
        <dbReference type="Proteomes" id="UP000050794"/>
    </source>
</evidence>
<proteinExistence type="inferred from homology"/>
<name>A0A183V7Z1_TOXCA</name>
<dbReference type="Proteomes" id="UP000050794">
    <property type="component" value="Unassembled WGS sequence"/>
</dbReference>